<evidence type="ECO:0000256" key="6">
    <source>
        <dbReference type="ARBA" id="ARBA00022741"/>
    </source>
</evidence>
<evidence type="ECO:0000256" key="2">
    <source>
        <dbReference type="ARBA" id="ARBA00012035"/>
    </source>
</evidence>
<dbReference type="GO" id="GO:0004747">
    <property type="term" value="F:ribokinase activity"/>
    <property type="evidence" value="ECO:0007669"/>
    <property type="project" value="UniProtKB-UniRule"/>
</dbReference>
<comment type="function">
    <text evidence="12">Catalyzes the phosphorylation of ribose at O-5 in a reaction requiring ATP and magnesium. The resulting D-ribose-5-phosphate can then be used either for sythesis of nucleotides, histidine, and tryptophan, or as a component of the pentose phosphate pathway.</text>
</comment>
<organism evidence="14 15">
    <name type="scientific">Clostridium paraputrificum</name>
    <dbReference type="NCBI Taxonomy" id="29363"/>
    <lineage>
        <taxon>Bacteria</taxon>
        <taxon>Bacillati</taxon>
        <taxon>Bacillota</taxon>
        <taxon>Clostridia</taxon>
        <taxon>Eubacteriales</taxon>
        <taxon>Clostridiaceae</taxon>
        <taxon>Clostridium</taxon>
    </lineage>
</organism>
<keyword evidence="4 12" id="KW-0808">Transferase</keyword>
<feature type="binding site" evidence="12">
    <location>
        <begin position="39"/>
        <end position="43"/>
    </location>
    <ligand>
        <name>substrate</name>
    </ligand>
</feature>
<dbReference type="AlphaFoldDB" id="A0A174W3R9"/>
<comment type="cofactor">
    <cofactor evidence="12">
        <name>Mg(2+)</name>
        <dbReference type="ChEBI" id="CHEBI:18420"/>
    </cofactor>
    <text evidence="12">Requires a divalent cation, most likely magnesium in vivo, as an electrophilic catalyst to aid phosphoryl group transfer. It is the chelate of the metal and the nucleotide that is the actual substrate.</text>
</comment>
<dbReference type="EMBL" id="MAPZ01000019">
    <property type="protein sequence ID" value="OBY10558.1"/>
    <property type="molecule type" value="Genomic_DNA"/>
</dbReference>
<evidence type="ECO:0000256" key="11">
    <source>
        <dbReference type="ARBA" id="ARBA00023277"/>
    </source>
</evidence>
<comment type="similarity">
    <text evidence="1">Belongs to the carbohydrate kinase pfkB family.</text>
</comment>
<dbReference type="Gene3D" id="3.40.1190.20">
    <property type="match status" value="1"/>
</dbReference>
<feature type="binding site" evidence="12">
    <location>
        <position position="183"/>
    </location>
    <ligand>
        <name>ATP</name>
        <dbReference type="ChEBI" id="CHEBI:30616"/>
    </ligand>
</feature>
<evidence type="ECO:0000259" key="13">
    <source>
        <dbReference type="Pfam" id="PF00294"/>
    </source>
</evidence>
<feature type="binding site" evidence="12">
    <location>
        <position position="139"/>
    </location>
    <ligand>
        <name>substrate</name>
    </ligand>
</feature>
<dbReference type="HAMAP" id="MF_01987">
    <property type="entry name" value="Ribokinase"/>
    <property type="match status" value="1"/>
</dbReference>
<feature type="binding site" evidence="12">
    <location>
        <position position="247"/>
    </location>
    <ligand>
        <name>K(+)</name>
        <dbReference type="ChEBI" id="CHEBI:29103"/>
    </ligand>
</feature>
<comment type="activity regulation">
    <text evidence="12">Activated by a monovalent cation that binds near, but not in, the active site. The most likely occupant of the site in vivo is potassium. Ion binding induces a conformational change that may alter substrate affinity.</text>
</comment>
<evidence type="ECO:0000313" key="15">
    <source>
        <dbReference type="Proteomes" id="UP000092714"/>
    </source>
</evidence>
<comment type="subcellular location">
    <subcellularLocation>
        <location evidence="12">Cytoplasm</location>
    </subcellularLocation>
</comment>
<dbReference type="RefSeq" id="WP_027098226.1">
    <property type="nucleotide sequence ID" value="NZ_CAXSZC010000001.1"/>
</dbReference>
<comment type="pathway">
    <text evidence="12">Carbohydrate metabolism; D-ribose degradation; D-ribose 5-phosphate from beta-D-ribopyranose: step 2/2.</text>
</comment>
<protein>
    <recommendedName>
        <fullName evidence="3 12">Ribokinase</fullName>
        <shortName evidence="12">RK</shortName>
        <ecNumber evidence="2 12">2.7.1.15</ecNumber>
    </recommendedName>
</protein>
<dbReference type="PRINTS" id="PR00990">
    <property type="entry name" value="RIBOKINASE"/>
</dbReference>
<evidence type="ECO:0000256" key="4">
    <source>
        <dbReference type="ARBA" id="ARBA00022679"/>
    </source>
</evidence>
<keyword evidence="9 12" id="KW-0460">Magnesium</keyword>
<comment type="caution">
    <text evidence="14">The sequence shown here is derived from an EMBL/GenBank/DDBJ whole genome shotgun (WGS) entry which is preliminary data.</text>
</comment>
<evidence type="ECO:0000313" key="14">
    <source>
        <dbReference type="EMBL" id="OBY10558.1"/>
    </source>
</evidence>
<name>A0A174W3R9_9CLOT</name>
<dbReference type="NCBIfam" id="TIGR02152">
    <property type="entry name" value="D_ribokin_bact"/>
    <property type="match status" value="1"/>
</dbReference>
<evidence type="ECO:0000256" key="3">
    <source>
        <dbReference type="ARBA" id="ARBA00016943"/>
    </source>
</evidence>
<keyword evidence="15" id="KW-1185">Reference proteome</keyword>
<keyword evidence="6 12" id="KW-0547">Nucleotide-binding</keyword>
<feature type="binding site" evidence="12">
    <location>
        <position position="284"/>
    </location>
    <ligand>
        <name>K(+)</name>
        <dbReference type="ChEBI" id="CHEBI:29103"/>
    </ligand>
</feature>
<comment type="caution">
    <text evidence="12">Lacks conserved residue(s) required for the propagation of feature annotation.</text>
</comment>
<dbReference type="eggNOG" id="COG0524">
    <property type="taxonomic scope" value="Bacteria"/>
</dbReference>
<feature type="binding site" evidence="12">
    <location>
        <position position="286"/>
    </location>
    <ligand>
        <name>K(+)</name>
        <dbReference type="ChEBI" id="CHEBI:29103"/>
    </ligand>
</feature>
<keyword evidence="7 12" id="KW-0418">Kinase</keyword>
<reference evidence="14 15" key="1">
    <citation type="submission" date="2016-06" db="EMBL/GenBank/DDBJ databases">
        <authorList>
            <person name="Kjaerup R.B."/>
            <person name="Dalgaard T.S."/>
            <person name="Juul-Madsen H.R."/>
        </authorList>
    </citation>
    <scope>NUCLEOTIDE SEQUENCE [LARGE SCALE GENOMIC DNA]</scope>
    <source>
        <strain evidence="14 15">373-A1</strain>
    </source>
</reference>
<dbReference type="InterPro" id="IPR002173">
    <property type="entry name" value="Carboh/pur_kinase_PfkB_CS"/>
</dbReference>
<dbReference type="PROSITE" id="PS00584">
    <property type="entry name" value="PFKB_KINASES_2"/>
    <property type="match status" value="1"/>
</dbReference>
<dbReference type="GO" id="GO:0005524">
    <property type="term" value="F:ATP binding"/>
    <property type="evidence" value="ECO:0007669"/>
    <property type="project" value="UniProtKB-UniRule"/>
</dbReference>
<evidence type="ECO:0000256" key="7">
    <source>
        <dbReference type="ARBA" id="ARBA00022777"/>
    </source>
</evidence>
<feature type="binding site" evidence="12">
    <location>
        <position position="251"/>
    </location>
    <ligand>
        <name>substrate</name>
    </ligand>
</feature>
<dbReference type="UniPathway" id="UPA00916">
    <property type="reaction ID" value="UER00889"/>
</dbReference>
<sequence length="302" mass="33032">MKKVVVVGSLNMDLVMEVERMPKVGETIKGNKMSYFIGGKGSNQAVAASRLEDNVKIIGCVGKDTFGEKILKHLKEDGVNVESVREDNCAFTGLATIFKTPEDNSIVVIPGANDFCDIDLIKTYEDVIKDADVVITQLEIPMETVEYALKIAKKHGVKTILNPAPVKTLSKEIINNVDFITPNETEFEIICGQSFNNGEELEESMVKWQEDNSCNLIVTRGKHGSSYVKDGKVITIDAIEVKVVDTTGAGDTFNGAFAHCIANEFKIEEAVRFAGIAASLSVRKLGAQSGMPTLKEVNEYFK</sequence>
<gene>
    <name evidence="12" type="primary">rbsK</name>
    <name evidence="14" type="ORF">CP373A1_08590</name>
</gene>
<dbReference type="GeneID" id="42776052"/>
<dbReference type="GO" id="GO:0005829">
    <property type="term" value="C:cytosol"/>
    <property type="evidence" value="ECO:0007669"/>
    <property type="project" value="TreeGrafter"/>
</dbReference>
<proteinExistence type="inferred from homology"/>
<comment type="subunit">
    <text evidence="12">Homodimer.</text>
</comment>
<keyword evidence="10 12" id="KW-0630">Potassium</keyword>
<comment type="catalytic activity">
    <reaction evidence="12">
        <text>D-ribose + ATP = D-ribose 5-phosphate + ADP + H(+)</text>
        <dbReference type="Rhea" id="RHEA:13697"/>
        <dbReference type="ChEBI" id="CHEBI:15378"/>
        <dbReference type="ChEBI" id="CHEBI:30616"/>
        <dbReference type="ChEBI" id="CHEBI:47013"/>
        <dbReference type="ChEBI" id="CHEBI:78346"/>
        <dbReference type="ChEBI" id="CHEBI:456216"/>
        <dbReference type="EC" id="2.7.1.15"/>
    </reaction>
</comment>
<keyword evidence="8 12" id="KW-0067">ATP-binding</keyword>
<evidence type="ECO:0000256" key="10">
    <source>
        <dbReference type="ARBA" id="ARBA00022958"/>
    </source>
</evidence>
<feature type="binding site" evidence="12">
    <location>
        <position position="245"/>
    </location>
    <ligand>
        <name>K(+)</name>
        <dbReference type="ChEBI" id="CHEBI:29103"/>
    </ligand>
</feature>
<evidence type="ECO:0000256" key="5">
    <source>
        <dbReference type="ARBA" id="ARBA00022723"/>
    </source>
</evidence>
<dbReference type="Pfam" id="PF00294">
    <property type="entry name" value="PfkB"/>
    <property type="match status" value="1"/>
</dbReference>
<dbReference type="SUPFAM" id="SSF53613">
    <property type="entry name" value="Ribokinase-like"/>
    <property type="match status" value="1"/>
</dbReference>
<comment type="similarity">
    <text evidence="12">Belongs to the carbohydrate kinase PfkB family. Ribokinase subfamily.</text>
</comment>
<dbReference type="InterPro" id="IPR029056">
    <property type="entry name" value="Ribokinase-like"/>
</dbReference>
<dbReference type="OrthoDB" id="9775849at2"/>
<feature type="binding site" evidence="12">
    <location>
        <begin position="250"/>
        <end position="251"/>
    </location>
    <ligand>
        <name>ATP</name>
        <dbReference type="ChEBI" id="CHEBI:30616"/>
    </ligand>
</feature>
<dbReference type="EC" id="2.7.1.15" evidence="2 12"/>
<keyword evidence="11 12" id="KW-0119">Carbohydrate metabolism</keyword>
<dbReference type="Proteomes" id="UP000092714">
    <property type="component" value="Unassembled WGS sequence"/>
</dbReference>
<dbReference type="InterPro" id="IPR002139">
    <property type="entry name" value="Ribo/fructo_kinase"/>
</dbReference>
<feature type="binding site" evidence="12">
    <location>
        <begin position="11"/>
        <end position="13"/>
    </location>
    <ligand>
        <name>substrate</name>
    </ligand>
</feature>
<dbReference type="GO" id="GO:0046872">
    <property type="term" value="F:metal ion binding"/>
    <property type="evidence" value="ECO:0007669"/>
    <property type="project" value="UniProtKB-KW"/>
</dbReference>
<keyword evidence="5 12" id="KW-0479">Metal-binding</keyword>
<dbReference type="GO" id="GO:0019303">
    <property type="term" value="P:D-ribose catabolic process"/>
    <property type="evidence" value="ECO:0007669"/>
    <property type="project" value="UniProtKB-UniRule"/>
</dbReference>
<feature type="active site" description="Proton acceptor" evidence="12">
    <location>
        <position position="251"/>
    </location>
</feature>
<evidence type="ECO:0000256" key="9">
    <source>
        <dbReference type="ARBA" id="ARBA00022842"/>
    </source>
</evidence>
<accession>A0A174W3R9</accession>
<keyword evidence="12" id="KW-0963">Cytoplasm</keyword>
<dbReference type="PANTHER" id="PTHR10584">
    <property type="entry name" value="SUGAR KINASE"/>
    <property type="match status" value="1"/>
</dbReference>
<feature type="domain" description="Carbohydrate kinase PfkB" evidence="13">
    <location>
        <begin position="1"/>
        <end position="293"/>
    </location>
</feature>
<evidence type="ECO:0000256" key="8">
    <source>
        <dbReference type="ARBA" id="ARBA00022840"/>
    </source>
</evidence>
<feature type="binding site" evidence="12">
    <location>
        <begin position="219"/>
        <end position="224"/>
    </location>
    <ligand>
        <name>ATP</name>
        <dbReference type="ChEBI" id="CHEBI:30616"/>
    </ligand>
</feature>
<dbReference type="InterPro" id="IPR011877">
    <property type="entry name" value="Ribokinase"/>
</dbReference>
<dbReference type="InterPro" id="IPR011611">
    <property type="entry name" value="PfkB_dom"/>
</dbReference>
<evidence type="ECO:0000256" key="1">
    <source>
        <dbReference type="ARBA" id="ARBA00005380"/>
    </source>
</evidence>
<dbReference type="PANTHER" id="PTHR10584:SF166">
    <property type="entry name" value="RIBOKINASE"/>
    <property type="match status" value="1"/>
</dbReference>
<evidence type="ECO:0000256" key="12">
    <source>
        <dbReference type="HAMAP-Rule" id="MF_01987"/>
    </source>
</evidence>
<dbReference type="CDD" id="cd01174">
    <property type="entry name" value="ribokinase"/>
    <property type="match status" value="1"/>
</dbReference>
<feature type="binding site" evidence="12">
    <location>
        <position position="281"/>
    </location>
    <ligand>
        <name>K(+)</name>
        <dbReference type="ChEBI" id="CHEBI:29103"/>
    </ligand>
</feature>